<proteinExistence type="predicted"/>
<dbReference type="EMBL" id="LWDX02065953">
    <property type="protein sequence ID" value="OEL15672.1"/>
    <property type="molecule type" value="Genomic_DNA"/>
</dbReference>
<gene>
    <name evidence="1" type="ORF">BAE44_0023309</name>
</gene>
<dbReference type="AlphaFoldDB" id="A0A1E5US01"/>
<evidence type="ECO:0000313" key="1">
    <source>
        <dbReference type="EMBL" id="OEL15672.1"/>
    </source>
</evidence>
<accession>A0A1E5US01</accession>
<name>A0A1E5US01_9POAL</name>
<organism evidence="1 2">
    <name type="scientific">Dichanthelium oligosanthes</name>
    <dbReference type="NCBI Taxonomy" id="888268"/>
    <lineage>
        <taxon>Eukaryota</taxon>
        <taxon>Viridiplantae</taxon>
        <taxon>Streptophyta</taxon>
        <taxon>Embryophyta</taxon>
        <taxon>Tracheophyta</taxon>
        <taxon>Spermatophyta</taxon>
        <taxon>Magnoliopsida</taxon>
        <taxon>Liliopsida</taxon>
        <taxon>Poales</taxon>
        <taxon>Poaceae</taxon>
        <taxon>PACMAD clade</taxon>
        <taxon>Panicoideae</taxon>
        <taxon>Panicodae</taxon>
        <taxon>Paniceae</taxon>
        <taxon>Dichantheliinae</taxon>
        <taxon>Dichanthelium</taxon>
    </lineage>
</organism>
<dbReference type="Proteomes" id="UP000095767">
    <property type="component" value="Unassembled WGS sequence"/>
</dbReference>
<feature type="non-terminal residue" evidence="1">
    <location>
        <position position="1"/>
    </location>
</feature>
<protein>
    <submittedName>
        <fullName evidence="1">Uncharacterized protein</fullName>
    </submittedName>
</protein>
<evidence type="ECO:0000313" key="2">
    <source>
        <dbReference type="Proteomes" id="UP000095767"/>
    </source>
</evidence>
<dbReference type="OrthoDB" id="10496068at2759"/>
<reference evidence="1 2" key="1">
    <citation type="submission" date="2016-09" db="EMBL/GenBank/DDBJ databases">
        <title>The draft genome of Dichanthelium oligosanthes: A C3 panicoid grass species.</title>
        <authorList>
            <person name="Studer A.J."/>
            <person name="Schnable J.C."/>
            <person name="Brutnell T.P."/>
        </authorList>
    </citation>
    <scope>NUCLEOTIDE SEQUENCE [LARGE SCALE GENOMIC DNA]</scope>
    <source>
        <strain evidence="2">cv. Kellogg 1175</strain>
        <tissue evidence="1">Leaf</tissue>
    </source>
</reference>
<comment type="caution">
    <text evidence="1">The sequence shown here is derived from an EMBL/GenBank/DDBJ whole genome shotgun (WGS) entry which is preliminary data.</text>
</comment>
<keyword evidence="2" id="KW-1185">Reference proteome</keyword>
<sequence>LRAAPSFLFLVGGHTGMPAGIWYPRVAGTGMIFYPWRIAGTDTGTNFYSRVRISRATIRADFTRCHLES</sequence>